<feature type="domain" description="DUF6950" evidence="1">
    <location>
        <begin position="2"/>
        <end position="137"/>
    </location>
</feature>
<protein>
    <recommendedName>
        <fullName evidence="1">DUF6950 domain-containing protein</fullName>
    </recommendedName>
</protein>
<comment type="caution">
    <text evidence="2">The sequence shown here is derived from an EMBL/GenBank/DDBJ whole genome shotgun (WGS) entry which is preliminary data.</text>
</comment>
<accession>A0ABU4AJ66</accession>
<name>A0ABU4AJ66_9HYPH</name>
<dbReference type="InterPro" id="IPR053802">
    <property type="entry name" value="DUF6950"/>
</dbReference>
<dbReference type="Proteomes" id="UP001185659">
    <property type="component" value="Unassembled WGS sequence"/>
</dbReference>
<reference evidence="2 3" key="1">
    <citation type="submission" date="2023-10" db="EMBL/GenBank/DDBJ databases">
        <authorList>
            <person name="Venkata Ramana C."/>
            <person name="Sasikala C."/>
            <person name="Dhurka M."/>
        </authorList>
    </citation>
    <scope>NUCLEOTIDE SEQUENCE [LARGE SCALE GENOMIC DNA]</scope>
    <source>
        <strain evidence="2 3">KCTC 32151</strain>
    </source>
</reference>
<dbReference type="EMBL" id="JAWLIP010000003">
    <property type="protein sequence ID" value="MDV6226283.1"/>
    <property type="molecule type" value="Genomic_DNA"/>
</dbReference>
<dbReference type="RefSeq" id="WP_317560972.1">
    <property type="nucleotide sequence ID" value="NZ_JAWLIP010000003.1"/>
</dbReference>
<evidence type="ECO:0000313" key="2">
    <source>
        <dbReference type="EMBL" id="MDV6226283.1"/>
    </source>
</evidence>
<organism evidence="2 3">
    <name type="scientific">Nitratireductor aquimarinus</name>
    <dbReference type="NCBI Taxonomy" id="889300"/>
    <lineage>
        <taxon>Bacteria</taxon>
        <taxon>Pseudomonadati</taxon>
        <taxon>Pseudomonadota</taxon>
        <taxon>Alphaproteobacteria</taxon>
        <taxon>Hyphomicrobiales</taxon>
        <taxon>Phyllobacteriaceae</taxon>
        <taxon>Nitratireductor</taxon>
    </lineage>
</organism>
<evidence type="ECO:0000313" key="3">
    <source>
        <dbReference type="Proteomes" id="UP001185659"/>
    </source>
</evidence>
<dbReference type="Pfam" id="PF22262">
    <property type="entry name" value="DUF6950"/>
    <property type="match status" value="1"/>
</dbReference>
<proteinExistence type="predicted"/>
<gene>
    <name evidence="2" type="ORF">R2G56_08295</name>
</gene>
<evidence type="ECO:0000259" key="1">
    <source>
        <dbReference type="Pfam" id="PF22262"/>
    </source>
</evidence>
<sequence length="137" mass="14618">MKRHSFWRPSLADYFSQVQGRPFVWGSFDCALFAAGAVEAMTGVDFAQGYRGAYTTLAGGLRLLRAEGFETHADFAAAHLVEIHPSQAQVGDIAAIAVSDAGLFALGAVQGARVVFLRPEGGLGTTDLLQAERAFRV</sequence>
<keyword evidence="3" id="KW-1185">Reference proteome</keyword>